<dbReference type="PANTHER" id="PTHR10009:SF18">
    <property type="entry name" value="PROTEIN YELLOW-LIKE PROTEIN"/>
    <property type="match status" value="1"/>
</dbReference>
<dbReference type="Proteomes" id="UP001492380">
    <property type="component" value="Unassembled WGS sequence"/>
</dbReference>
<evidence type="ECO:0000256" key="3">
    <source>
        <dbReference type="ARBA" id="ARBA00022525"/>
    </source>
</evidence>
<dbReference type="EMBL" id="JBBWRZ010000010">
    <property type="protein sequence ID" value="KAK8227359.1"/>
    <property type="molecule type" value="Genomic_DNA"/>
</dbReference>
<evidence type="ECO:0000256" key="1">
    <source>
        <dbReference type="ARBA" id="ARBA00004613"/>
    </source>
</evidence>
<dbReference type="InterPro" id="IPR017996">
    <property type="entry name" value="MRJP/yellow-related"/>
</dbReference>
<comment type="similarity">
    <text evidence="2">Belongs to the major royal jelly protein family.</text>
</comment>
<evidence type="ECO:0000313" key="4">
    <source>
        <dbReference type="EMBL" id="KAK8227359.1"/>
    </source>
</evidence>
<protein>
    <submittedName>
        <fullName evidence="4">Major royal jelly protein-domain-containing protein</fullName>
    </submittedName>
</protein>
<keyword evidence="3" id="KW-0964">Secreted</keyword>
<reference evidence="4 5" key="1">
    <citation type="submission" date="2024-04" db="EMBL/GenBank/DDBJ databases">
        <title>Phyllosticta paracitricarpa is synonymous to the EU quarantine fungus P. citricarpa based on phylogenomic analyses.</title>
        <authorList>
            <consortium name="Lawrence Berkeley National Laboratory"/>
            <person name="Van Ingen-Buijs V.A."/>
            <person name="Van Westerhoven A.C."/>
            <person name="Haridas S."/>
            <person name="Skiadas P."/>
            <person name="Martin F."/>
            <person name="Groenewald J.Z."/>
            <person name="Crous P.W."/>
            <person name="Seidl M.F."/>
        </authorList>
    </citation>
    <scope>NUCLEOTIDE SEQUENCE [LARGE SCALE GENOMIC DNA]</scope>
    <source>
        <strain evidence="4 5">CBS 123374</strain>
    </source>
</reference>
<dbReference type="Gene3D" id="2.120.10.30">
    <property type="entry name" value="TolB, C-terminal domain"/>
    <property type="match status" value="1"/>
</dbReference>
<keyword evidence="5" id="KW-1185">Reference proteome</keyword>
<gene>
    <name evidence="4" type="ORF">HDK90DRAFT_541236</name>
</gene>
<dbReference type="InterPro" id="IPR011042">
    <property type="entry name" value="6-blade_b-propeller_TolB-like"/>
</dbReference>
<proteinExistence type="inferred from homology"/>
<comment type="subcellular location">
    <subcellularLocation>
        <location evidence="1">Secreted</location>
    </subcellularLocation>
</comment>
<sequence>MSQISHLLSRNAFSATSQKMHFDLLTDPGVAGPALELVHLYYDQFPTGIAVSSTGRKFSNYPPGLDVSNTNTGTNSKYTVAELLPNNTEVPYPSLELNNPPGGAINYSTTPASGAALSTHLIGVQSVVIDSLDRLWILDTGRAIDPESGTQVPATAPGGPKLVGVDLETDSVFATIVFPPSVAPPDSYLNDVRIDARAGLSGSTGQGVAYITDSGADALVIVDLGTGDSWRRLSGHPSTRAESQFVPSVWGTPLYGGSSDSGSLSFVSTGADGIALSADGSTLYFCPLASRALYAVSTAVLRERDSGAELRAQGAVVALGQKGFSDGMESDDRGLVYWGSMEQNAVGWYSSNNGSTGTWVRDPRIGWVDTFSIAEDGYLYFTNNLLNLAPNFNSGIDNRRKPYSLFRVPLPDGGRKIMLR</sequence>
<organism evidence="4 5">
    <name type="scientific">Phyllosticta capitalensis</name>
    <dbReference type="NCBI Taxonomy" id="121624"/>
    <lineage>
        <taxon>Eukaryota</taxon>
        <taxon>Fungi</taxon>
        <taxon>Dikarya</taxon>
        <taxon>Ascomycota</taxon>
        <taxon>Pezizomycotina</taxon>
        <taxon>Dothideomycetes</taxon>
        <taxon>Dothideomycetes incertae sedis</taxon>
        <taxon>Botryosphaeriales</taxon>
        <taxon>Phyllostictaceae</taxon>
        <taxon>Phyllosticta</taxon>
    </lineage>
</organism>
<accession>A0ABR1YEX7</accession>
<evidence type="ECO:0000313" key="5">
    <source>
        <dbReference type="Proteomes" id="UP001492380"/>
    </source>
</evidence>
<evidence type="ECO:0000256" key="2">
    <source>
        <dbReference type="ARBA" id="ARBA00009127"/>
    </source>
</evidence>
<comment type="caution">
    <text evidence="4">The sequence shown here is derived from an EMBL/GenBank/DDBJ whole genome shotgun (WGS) entry which is preliminary data.</text>
</comment>
<dbReference type="PANTHER" id="PTHR10009">
    <property type="entry name" value="PROTEIN YELLOW-RELATED"/>
    <property type="match status" value="1"/>
</dbReference>
<name>A0ABR1YEX7_9PEZI</name>
<dbReference type="Pfam" id="PF03022">
    <property type="entry name" value="MRJP"/>
    <property type="match status" value="1"/>
</dbReference>
<dbReference type="SUPFAM" id="SSF63829">
    <property type="entry name" value="Calcium-dependent phosphotriesterase"/>
    <property type="match status" value="1"/>
</dbReference>